<proteinExistence type="predicted"/>
<dbReference type="AlphaFoldDB" id="A0A6J4J313"/>
<reference evidence="1" key="1">
    <citation type="submission" date="2020-02" db="EMBL/GenBank/DDBJ databases">
        <authorList>
            <person name="Meier V. D."/>
        </authorList>
    </citation>
    <scope>NUCLEOTIDE SEQUENCE</scope>
    <source>
        <strain evidence="1">AVDCRST_MAG95</strain>
    </source>
</reference>
<accession>A0A6J4J313</accession>
<sequence length="56" mass="6590">MLQVSCLTYVFYLADLAPATNIPIWVLYKPARGSNIVWDYQNANNLMTNYLRTEYR</sequence>
<protein>
    <submittedName>
        <fullName evidence="1">Uncharacterized protein</fullName>
    </submittedName>
</protein>
<evidence type="ECO:0000313" key="1">
    <source>
        <dbReference type="EMBL" id="CAA9269241.1"/>
    </source>
</evidence>
<name>A0A6J4J313_9BACT</name>
<dbReference type="EMBL" id="CADCTJ010000836">
    <property type="protein sequence ID" value="CAA9269241.1"/>
    <property type="molecule type" value="Genomic_DNA"/>
</dbReference>
<gene>
    <name evidence="1" type="ORF">AVDCRST_MAG95-2678</name>
</gene>
<organism evidence="1">
    <name type="scientific">uncultured Adhaeribacter sp</name>
    <dbReference type="NCBI Taxonomy" id="448109"/>
    <lineage>
        <taxon>Bacteria</taxon>
        <taxon>Pseudomonadati</taxon>
        <taxon>Bacteroidota</taxon>
        <taxon>Cytophagia</taxon>
        <taxon>Cytophagales</taxon>
        <taxon>Hymenobacteraceae</taxon>
        <taxon>Adhaeribacter</taxon>
        <taxon>environmental samples</taxon>
    </lineage>
</organism>